<dbReference type="InterPro" id="IPR036890">
    <property type="entry name" value="HATPase_C_sf"/>
</dbReference>
<dbReference type="EC" id="2.7.13.3" evidence="2"/>
<dbReference type="PANTHER" id="PTHR43047:SF72">
    <property type="entry name" value="OSMOSENSING HISTIDINE PROTEIN KINASE SLN1"/>
    <property type="match status" value="1"/>
</dbReference>
<evidence type="ECO:0000256" key="2">
    <source>
        <dbReference type="ARBA" id="ARBA00012438"/>
    </source>
</evidence>
<feature type="domain" description="Histidine kinase" evidence="5">
    <location>
        <begin position="1"/>
        <end position="53"/>
    </location>
</feature>
<keyword evidence="4 6" id="KW-0418">Kinase</keyword>
<dbReference type="PRINTS" id="PR00344">
    <property type="entry name" value="BCTRLSENSOR"/>
</dbReference>
<dbReference type="GO" id="GO:0005886">
    <property type="term" value="C:plasma membrane"/>
    <property type="evidence" value="ECO:0007669"/>
    <property type="project" value="TreeGrafter"/>
</dbReference>
<dbReference type="OrthoDB" id="9757990at2"/>
<sequence length="53" mass="5934">MTLHLFLPNALCFPIPTTGLGLFIARQIVELHGGHIWLESREQAGTTFFVELP</sequence>
<dbReference type="EMBL" id="CP040896">
    <property type="protein sequence ID" value="QDA61622.1"/>
    <property type="molecule type" value="Genomic_DNA"/>
</dbReference>
<dbReference type="Gene3D" id="3.30.565.10">
    <property type="entry name" value="Histidine kinase-like ATPase, C-terminal domain"/>
    <property type="match status" value="1"/>
</dbReference>
<dbReference type="SUPFAM" id="SSF55874">
    <property type="entry name" value="ATPase domain of HSP90 chaperone/DNA topoisomerase II/histidine kinase"/>
    <property type="match status" value="1"/>
</dbReference>
<evidence type="ECO:0000256" key="3">
    <source>
        <dbReference type="ARBA" id="ARBA00022679"/>
    </source>
</evidence>
<dbReference type="KEGG" id="hyj:FHG12_16630"/>
<protein>
    <recommendedName>
        <fullName evidence="2">histidine kinase</fullName>
        <ecNumber evidence="2">2.7.13.3</ecNumber>
    </recommendedName>
</protein>
<keyword evidence="7" id="KW-1185">Reference proteome</keyword>
<gene>
    <name evidence="6" type="ORF">FHG12_16630</name>
</gene>
<evidence type="ECO:0000256" key="1">
    <source>
        <dbReference type="ARBA" id="ARBA00000085"/>
    </source>
</evidence>
<organism evidence="6 7">
    <name type="scientific">Hymenobacter jejuensis</name>
    <dbReference type="NCBI Taxonomy" id="2502781"/>
    <lineage>
        <taxon>Bacteria</taxon>
        <taxon>Pseudomonadati</taxon>
        <taxon>Bacteroidota</taxon>
        <taxon>Cytophagia</taxon>
        <taxon>Cytophagales</taxon>
        <taxon>Hymenobacteraceae</taxon>
        <taxon>Hymenobacter</taxon>
    </lineage>
</organism>
<evidence type="ECO:0000313" key="7">
    <source>
        <dbReference type="Proteomes" id="UP000305398"/>
    </source>
</evidence>
<dbReference type="InterPro" id="IPR004358">
    <property type="entry name" value="Sig_transdc_His_kin-like_C"/>
</dbReference>
<dbReference type="GO" id="GO:0009927">
    <property type="term" value="F:histidine phosphotransfer kinase activity"/>
    <property type="evidence" value="ECO:0007669"/>
    <property type="project" value="TreeGrafter"/>
</dbReference>
<dbReference type="AlphaFoldDB" id="A0A5B8A5W2"/>
<evidence type="ECO:0000313" key="6">
    <source>
        <dbReference type="EMBL" id="QDA61622.1"/>
    </source>
</evidence>
<keyword evidence="3" id="KW-0808">Transferase</keyword>
<reference evidence="6 7" key="1">
    <citation type="submission" date="2019-06" db="EMBL/GenBank/DDBJ databases">
        <authorList>
            <person name="Srinivasan S."/>
        </authorList>
    </citation>
    <scope>NUCLEOTIDE SEQUENCE [LARGE SCALE GENOMIC DNA]</scope>
    <source>
        <strain evidence="6 7">17J68-5</strain>
    </source>
</reference>
<dbReference type="GO" id="GO:0000155">
    <property type="term" value="F:phosphorelay sensor kinase activity"/>
    <property type="evidence" value="ECO:0007669"/>
    <property type="project" value="TreeGrafter"/>
</dbReference>
<comment type="catalytic activity">
    <reaction evidence="1">
        <text>ATP + protein L-histidine = ADP + protein N-phospho-L-histidine.</text>
        <dbReference type="EC" id="2.7.13.3"/>
    </reaction>
</comment>
<dbReference type="PANTHER" id="PTHR43047">
    <property type="entry name" value="TWO-COMPONENT HISTIDINE PROTEIN KINASE"/>
    <property type="match status" value="1"/>
</dbReference>
<dbReference type="InterPro" id="IPR005467">
    <property type="entry name" value="His_kinase_dom"/>
</dbReference>
<dbReference type="Proteomes" id="UP000305398">
    <property type="component" value="Chromosome"/>
</dbReference>
<proteinExistence type="predicted"/>
<evidence type="ECO:0000259" key="5">
    <source>
        <dbReference type="PROSITE" id="PS50109"/>
    </source>
</evidence>
<accession>A0A5B8A5W2</accession>
<dbReference type="InterPro" id="IPR003594">
    <property type="entry name" value="HATPase_dom"/>
</dbReference>
<dbReference type="Pfam" id="PF02518">
    <property type="entry name" value="HATPase_c"/>
    <property type="match status" value="1"/>
</dbReference>
<evidence type="ECO:0000256" key="4">
    <source>
        <dbReference type="ARBA" id="ARBA00022777"/>
    </source>
</evidence>
<name>A0A5B8A5W2_9BACT</name>
<dbReference type="PROSITE" id="PS50109">
    <property type="entry name" value="HIS_KIN"/>
    <property type="match status" value="1"/>
</dbReference>